<accession>A0A4Y8X0Q7</accession>
<feature type="compositionally biased region" description="Basic and acidic residues" evidence="1">
    <location>
        <begin position="212"/>
        <end position="224"/>
    </location>
</feature>
<reference evidence="3 4" key="1">
    <citation type="submission" date="2020-08" db="EMBL/GenBank/DDBJ databases">
        <title>Sequencing the genomes of 1000 actinobacteria strains.</title>
        <authorList>
            <person name="Klenk H.-P."/>
        </authorList>
    </citation>
    <scope>NUCLEOTIDE SEQUENCE [LARGE SCALE GENOMIC DNA]</scope>
    <source>
        <strain evidence="3 4">DSM 19079</strain>
    </source>
</reference>
<evidence type="ECO:0000256" key="2">
    <source>
        <dbReference type="SAM" id="SignalP"/>
    </source>
</evidence>
<feature type="compositionally biased region" description="Basic residues" evidence="1">
    <location>
        <begin position="301"/>
        <end position="321"/>
    </location>
</feature>
<dbReference type="Pfam" id="PF00932">
    <property type="entry name" value="LTD"/>
    <property type="match status" value="1"/>
</dbReference>
<dbReference type="RefSeq" id="WP_135029956.1">
    <property type="nucleotide sequence ID" value="NZ_BMLA01000002.1"/>
</dbReference>
<feature type="signal peptide" evidence="2">
    <location>
        <begin position="1"/>
        <end position="28"/>
    </location>
</feature>
<feature type="compositionally biased region" description="Basic residues" evidence="1">
    <location>
        <begin position="271"/>
        <end position="283"/>
    </location>
</feature>
<keyword evidence="2" id="KW-0732">Signal</keyword>
<feature type="chain" id="PRO_5043769763" evidence="2">
    <location>
        <begin position="29"/>
        <end position="358"/>
    </location>
</feature>
<dbReference type="InterPro" id="IPR001322">
    <property type="entry name" value="Lamin_tail_dom"/>
</dbReference>
<dbReference type="PROSITE" id="PS51841">
    <property type="entry name" value="LTD"/>
    <property type="match status" value="1"/>
</dbReference>
<keyword evidence="4" id="KW-1185">Reference proteome</keyword>
<evidence type="ECO:0000313" key="3">
    <source>
        <dbReference type="EMBL" id="MBB4883439.1"/>
    </source>
</evidence>
<feature type="compositionally biased region" description="Basic residues" evidence="1">
    <location>
        <begin position="342"/>
        <end position="358"/>
    </location>
</feature>
<dbReference type="Proteomes" id="UP000560081">
    <property type="component" value="Unassembled WGS sequence"/>
</dbReference>
<organism evidence="3 4">
    <name type="scientific">Micrococcus flavus</name>
    <dbReference type="NCBI Taxonomy" id="384602"/>
    <lineage>
        <taxon>Bacteria</taxon>
        <taxon>Bacillati</taxon>
        <taxon>Actinomycetota</taxon>
        <taxon>Actinomycetes</taxon>
        <taxon>Micrococcales</taxon>
        <taxon>Micrococcaceae</taxon>
        <taxon>Micrococcus</taxon>
    </lineage>
</organism>
<name>A0A4Y8X0Q7_9MICC</name>
<dbReference type="EMBL" id="JACHMC010000001">
    <property type="protein sequence ID" value="MBB4883439.1"/>
    <property type="molecule type" value="Genomic_DNA"/>
</dbReference>
<gene>
    <name evidence="3" type="ORF">BJ976_001790</name>
</gene>
<proteinExistence type="predicted"/>
<feature type="region of interest" description="Disordered" evidence="1">
    <location>
        <begin position="203"/>
        <end position="358"/>
    </location>
</feature>
<protein>
    <submittedName>
        <fullName evidence="3">Uncharacterized protein</fullName>
    </submittedName>
</protein>
<evidence type="ECO:0000313" key="4">
    <source>
        <dbReference type="Proteomes" id="UP000560081"/>
    </source>
</evidence>
<feature type="compositionally biased region" description="Basic residues" evidence="1">
    <location>
        <begin position="249"/>
        <end position="264"/>
    </location>
</feature>
<dbReference type="AlphaFoldDB" id="A0A4Y8X0Q7"/>
<evidence type="ECO:0000256" key="1">
    <source>
        <dbReference type="SAM" id="MobiDB-lite"/>
    </source>
</evidence>
<comment type="caution">
    <text evidence="3">The sequence shown here is derived from an EMBL/GenBank/DDBJ whole genome shotgun (WGS) entry which is preliminary data.</text>
</comment>
<sequence>MSPLHSGPHRVVGLTLAVSPLAAVPASAATVPPPLMITELAPDSAGADHFEFIEVTNTTGAPIDLSQASLAYVYVDGADRTRDVPLLVPAGTVVEPGESVVLWLSYASGTVDSFARTEQDFRDHWAAQGAGTDYRLVRVEGQPGMANGGDRGVRLTLPDGRATWSYYPAGSVAAGRTAQFRADAARESGTALLEGRAGGLRRLHDRLPLPGRRPDEQQRGHLADRPGVLRPAARGDGGPLDQEREERPPHRRGLRRPLRHHPRGRLQAGRGPHRGHGQQRRPRDRGGHEDRVLGQPGLLQPRRRRRHPGGPGHPVRRRPGGRRAPAPARPRPRLPPAVSAPNRRRRVSWCRRRTRRRP</sequence>
<dbReference type="OrthoDB" id="5380360at2"/>